<sequence length="235" mass="25224">MPQPQFSIPQPCAQPWAAMSPTAAGRHCATCATEVVDFTRLSNDEILAFLARRRGEHICINAHALQLMPTAPVPRWRQWLLAALAVLGLAPAASAVDHGGAALPPPLPPLADTGGRPPAPGQQVVVRGQVFDDQDKSPVAGARVMIDGTKYGVITDEQGRYELVMAASFEPLKKGTLKLTFSGSPFSFKPLTKVLTIARKPKPVELNVTLQSIDKRGQVMGRMMMPEPPVAPPRS</sequence>
<dbReference type="Pfam" id="PF13715">
    <property type="entry name" value="CarbopepD_reg_2"/>
    <property type="match status" value="1"/>
</dbReference>
<keyword evidence="2" id="KW-1185">Reference proteome</keyword>
<proteinExistence type="predicted"/>
<reference evidence="1" key="1">
    <citation type="submission" date="2023-07" db="EMBL/GenBank/DDBJ databases">
        <authorList>
            <person name="Kim M.K."/>
        </authorList>
    </citation>
    <scope>NUCLEOTIDE SEQUENCE</scope>
    <source>
        <strain evidence="1">ASUV-10-1</strain>
    </source>
</reference>
<dbReference type="SUPFAM" id="SSF49464">
    <property type="entry name" value="Carboxypeptidase regulatory domain-like"/>
    <property type="match status" value="1"/>
</dbReference>
<protein>
    <submittedName>
        <fullName evidence="1">Carboxypeptidase-like regulatory domain-containing protein</fullName>
    </submittedName>
</protein>
<dbReference type="Gene3D" id="2.60.40.1120">
    <property type="entry name" value="Carboxypeptidase-like, regulatory domain"/>
    <property type="match status" value="1"/>
</dbReference>
<accession>A0ABT9B9H2</accession>
<gene>
    <name evidence="1" type="ORF">Q5H93_08910</name>
</gene>
<organism evidence="1 2">
    <name type="scientific">Hymenobacter aranciens</name>
    <dbReference type="NCBI Taxonomy" id="3063996"/>
    <lineage>
        <taxon>Bacteria</taxon>
        <taxon>Pseudomonadati</taxon>
        <taxon>Bacteroidota</taxon>
        <taxon>Cytophagia</taxon>
        <taxon>Cytophagales</taxon>
        <taxon>Hymenobacteraceae</taxon>
        <taxon>Hymenobacter</taxon>
    </lineage>
</organism>
<evidence type="ECO:0000313" key="2">
    <source>
        <dbReference type="Proteomes" id="UP001176429"/>
    </source>
</evidence>
<name>A0ABT9B9H2_9BACT</name>
<dbReference type="Proteomes" id="UP001176429">
    <property type="component" value="Unassembled WGS sequence"/>
</dbReference>
<dbReference type="RefSeq" id="WP_305006164.1">
    <property type="nucleotide sequence ID" value="NZ_JAUQSY010000005.1"/>
</dbReference>
<dbReference type="InterPro" id="IPR008969">
    <property type="entry name" value="CarboxyPept-like_regulatory"/>
</dbReference>
<comment type="caution">
    <text evidence="1">The sequence shown here is derived from an EMBL/GenBank/DDBJ whole genome shotgun (WGS) entry which is preliminary data.</text>
</comment>
<evidence type="ECO:0000313" key="1">
    <source>
        <dbReference type="EMBL" id="MDO7874848.1"/>
    </source>
</evidence>
<dbReference type="EMBL" id="JAUQSY010000005">
    <property type="protein sequence ID" value="MDO7874848.1"/>
    <property type="molecule type" value="Genomic_DNA"/>
</dbReference>